<dbReference type="Pfam" id="PF07970">
    <property type="entry name" value="COPIIcoated_ERV"/>
    <property type="match status" value="1"/>
</dbReference>
<dbReference type="InterPro" id="IPR012936">
    <property type="entry name" value="Erv_C"/>
</dbReference>
<keyword evidence="3 5" id="KW-1133">Transmembrane helix</keyword>
<keyword evidence="4 5" id="KW-0472">Membrane</keyword>
<evidence type="ECO:0000313" key="9">
    <source>
        <dbReference type="Proteomes" id="UP000613177"/>
    </source>
</evidence>
<evidence type="ECO:0000259" key="7">
    <source>
        <dbReference type="Pfam" id="PF13850"/>
    </source>
</evidence>
<feature type="domain" description="Endoplasmic reticulum vesicle transporter N-terminal" evidence="7">
    <location>
        <begin position="11"/>
        <end position="98"/>
    </location>
</feature>
<keyword evidence="9" id="KW-1185">Reference proteome</keyword>
<proteinExistence type="predicted"/>
<dbReference type="GO" id="GO:0006890">
    <property type="term" value="P:retrograde vesicle-mediated transport, Golgi to endoplasmic reticulum"/>
    <property type="evidence" value="ECO:0007669"/>
    <property type="project" value="TreeGrafter"/>
</dbReference>
<sequence>MSLRKLADTAKSFDAFPKVEDDNQQRSEKGGFLTVIVALCLFMLTMSEFSDYRKFHANYKFLVDHAVDTKMQINIDTTIAMPCPSLMIHVIDATGQRTQLTGSLKLIPAEFSAGTATKYKQTDDPKYIHEIIQAASGKPYDHSVARDMGACRIYGSLQVNKVASNLHITSDGHGYANTAHTSHDRKVFFNQSQKSYLYFYCYILVLNFTHRIDEFSFGKLYPDLVNPLDNSIELSESRDLFRLLDFEIFQYTISVVPTSYIDRKGNYLETNQYAVTDMHKTFREGQAVPGIFFRYEMEPITVQISEVRTQSFMYFLVRLCGILGGSVVTVGALYRLINFVMTGGREDPKLYTPVHNMMKGV</sequence>
<name>A0A8H7VWW2_9FUNG</name>
<dbReference type="GO" id="GO:0006888">
    <property type="term" value="P:endoplasmic reticulum to Golgi vesicle-mediated transport"/>
    <property type="evidence" value="ECO:0007669"/>
    <property type="project" value="TreeGrafter"/>
</dbReference>
<evidence type="ECO:0000259" key="6">
    <source>
        <dbReference type="Pfam" id="PF07970"/>
    </source>
</evidence>
<evidence type="ECO:0000256" key="5">
    <source>
        <dbReference type="SAM" id="Phobius"/>
    </source>
</evidence>
<dbReference type="GO" id="GO:0005789">
    <property type="term" value="C:endoplasmic reticulum membrane"/>
    <property type="evidence" value="ECO:0007669"/>
    <property type="project" value="TreeGrafter"/>
</dbReference>
<dbReference type="Proteomes" id="UP000613177">
    <property type="component" value="Unassembled WGS sequence"/>
</dbReference>
<feature type="domain" description="Endoplasmic reticulum vesicle transporter C-terminal" evidence="6">
    <location>
        <begin position="146"/>
        <end position="330"/>
    </location>
</feature>
<protein>
    <submittedName>
        <fullName evidence="8">Uncharacterized protein</fullName>
    </submittedName>
</protein>
<feature type="transmembrane region" description="Helical" evidence="5">
    <location>
        <begin position="31"/>
        <end position="50"/>
    </location>
</feature>
<dbReference type="Pfam" id="PF13850">
    <property type="entry name" value="ERGIC_N"/>
    <property type="match status" value="1"/>
</dbReference>
<feature type="transmembrane region" description="Helical" evidence="5">
    <location>
        <begin position="315"/>
        <end position="337"/>
    </location>
</feature>
<evidence type="ECO:0000256" key="2">
    <source>
        <dbReference type="ARBA" id="ARBA00022692"/>
    </source>
</evidence>
<reference evidence="8" key="1">
    <citation type="submission" date="2021-01" db="EMBL/GenBank/DDBJ databases">
        <title>Metabolic potential, ecology and presence of endohyphal bacteria is reflected in genomic diversity of Mucoromycotina.</title>
        <authorList>
            <person name="Muszewska A."/>
            <person name="Okrasinska A."/>
            <person name="Steczkiewicz K."/>
            <person name="Drgas O."/>
            <person name="Orlowska M."/>
            <person name="Perlinska-Lenart U."/>
            <person name="Aleksandrzak-Piekarczyk T."/>
            <person name="Szatraj K."/>
            <person name="Zielenkiewicz U."/>
            <person name="Pilsyk S."/>
            <person name="Malc E."/>
            <person name="Mieczkowski P."/>
            <person name="Kruszewska J.S."/>
            <person name="Biernat P."/>
            <person name="Pawlowska J."/>
        </authorList>
    </citation>
    <scope>NUCLEOTIDE SEQUENCE</scope>
    <source>
        <strain evidence="8">WA0000018081</strain>
    </source>
</reference>
<accession>A0A8H7VWW2</accession>
<dbReference type="GO" id="GO:0030134">
    <property type="term" value="C:COPII-coated ER to Golgi transport vesicle"/>
    <property type="evidence" value="ECO:0007669"/>
    <property type="project" value="TreeGrafter"/>
</dbReference>
<keyword evidence="2 5" id="KW-0812">Transmembrane</keyword>
<evidence type="ECO:0000313" key="8">
    <source>
        <dbReference type="EMBL" id="KAG2236225.1"/>
    </source>
</evidence>
<dbReference type="AlphaFoldDB" id="A0A8H7VWW2"/>
<organism evidence="8 9">
    <name type="scientific">Thamnidium elegans</name>
    <dbReference type="NCBI Taxonomy" id="101142"/>
    <lineage>
        <taxon>Eukaryota</taxon>
        <taxon>Fungi</taxon>
        <taxon>Fungi incertae sedis</taxon>
        <taxon>Mucoromycota</taxon>
        <taxon>Mucoromycotina</taxon>
        <taxon>Mucoromycetes</taxon>
        <taxon>Mucorales</taxon>
        <taxon>Mucorineae</taxon>
        <taxon>Mucoraceae</taxon>
        <taxon>Thamnidium</taxon>
    </lineage>
</organism>
<dbReference type="GO" id="GO:0000139">
    <property type="term" value="C:Golgi membrane"/>
    <property type="evidence" value="ECO:0007669"/>
    <property type="project" value="TreeGrafter"/>
</dbReference>
<dbReference type="InterPro" id="IPR039542">
    <property type="entry name" value="Erv_N"/>
</dbReference>
<evidence type="ECO:0000256" key="1">
    <source>
        <dbReference type="ARBA" id="ARBA00004370"/>
    </source>
</evidence>
<comment type="subcellular location">
    <subcellularLocation>
        <location evidence="1">Membrane</location>
    </subcellularLocation>
</comment>
<gene>
    <name evidence="8" type="ORF">INT48_008585</name>
</gene>
<dbReference type="EMBL" id="JAEPRE010000020">
    <property type="protein sequence ID" value="KAG2236225.1"/>
    <property type="molecule type" value="Genomic_DNA"/>
</dbReference>
<evidence type="ECO:0000256" key="4">
    <source>
        <dbReference type="ARBA" id="ARBA00023136"/>
    </source>
</evidence>
<dbReference type="PANTHER" id="PTHR10984">
    <property type="entry name" value="ENDOPLASMIC RETICULUM-GOLGI INTERMEDIATE COMPARTMENT PROTEIN"/>
    <property type="match status" value="1"/>
</dbReference>
<dbReference type="PANTHER" id="PTHR10984:SF81">
    <property type="entry name" value="ER-DERIVED VESICLES PROTEIN ERV41"/>
    <property type="match status" value="1"/>
</dbReference>
<evidence type="ECO:0000256" key="3">
    <source>
        <dbReference type="ARBA" id="ARBA00022989"/>
    </source>
</evidence>
<dbReference type="InterPro" id="IPR045888">
    <property type="entry name" value="Erv"/>
</dbReference>
<comment type="caution">
    <text evidence="8">The sequence shown here is derived from an EMBL/GenBank/DDBJ whole genome shotgun (WGS) entry which is preliminary data.</text>
</comment>